<keyword evidence="2" id="KW-0812">Transmembrane</keyword>
<evidence type="ECO:0000256" key="1">
    <source>
        <dbReference type="SAM" id="MobiDB-lite"/>
    </source>
</evidence>
<dbReference type="RefSeq" id="WP_054017856.1">
    <property type="nucleotide sequence ID" value="NZ_BBYR01000001.1"/>
</dbReference>
<feature type="transmembrane region" description="Helical" evidence="2">
    <location>
        <begin position="22"/>
        <end position="45"/>
    </location>
</feature>
<dbReference type="STRING" id="1547922.ISF6_0143"/>
<reference evidence="4" key="1">
    <citation type="submission" date="2015-07" db="EMBL/GenBank/DDBJ databases">
        <title>Discovery of a poly(ethylene terephthalate assimilation.</title>
        <authorList>
            <person name="Yoshida S."/>
            <person name="Hiraga K."/>
            <person name="Takehana T."/>
            <person name="Taniguchi I."/>
            <person name="Yamaji H."/>
            <person name="Maeda Y."/>
            <person name="Toyohara K."/>
            <person name="Miyamoto K."/>
            <person name="Kimura Y."/>
            <person name="Oda K."/>
        </authorList>
    </citation>
    <scope>NUCLEOTIDE SEQUENCE [LARGE SCALE GENOMIC DNA]</scope>
    <source>
        <strain evidence="4">NBRC 110686 / TISTR 2288 / 201-F6</strain>
    </source>
</reference>
<gene>
    <name evidence="3" type="ORF">ISF6_0143</name>
</gene>
<protein>
    <submittedName>
        <fullName evidence="3">CcoH putative analog</fullName>
    </submittedName>
</protein>
<evidence type="ECO:0000256" key="2">
    <source>
        <dbReference type="SAM" id="Phobius"/>
    </source>
</evidence>
<keyword evidence="4" id="KW-1185">Reference proteome</keyword>
<reference evidence="3 4" key="2">
    <citation type="journal article" date="2016" name="Science">
        <title>A bacterium that degrades and assimilates poly(ethylene terephthalate).</title>
        <authorList>
            <person name="Yoshida S."/>
            <person name="Hiraga K."/>
            <person name="Takehana T."/>
            <person name="Taniguchi I."/>
            <person name="Yamaji H."/>
            <person name="Maeda Y."/>
            <person name="Toyohara K."/>
            <person name="Miyamoto K."/>
            <person name="Kimura Y."/>
            <person name="Oda K."/>
        </authorList>
    </citation>
    <scope>NUCLEOTIDE SEQUENCE [LARGE SCALE GENOMIC DNA]</scope>
    <source>
        <strain evidence="4">NBRC 110686 / TISTR 2288 / 201-F6</strain>
    </source>
</reference>
<feature type="region of interest" description="Disordered" evidence="1">
    <location>
        <begin position="63"/>
        <end position="93"/>
    </location>
</feature>
<proteinExistence type="predicted"/>
<comment type="caution">
    <text evidence="3">The sequence shown here is derived from an EMBL/GenBank/DDBJ whole genome shotgun (WGS) entry which is preliminary data.</text>
</comment>
<dbReference type="EMBL" id="BBYR01000001">
    <property type="protein sequence ID" value="GAP33697.1"/>
    <property type="molecule type" value="Genomic_DNA"/>
</dbReference>
<evidence type="ECO:0000313" key="4">
    <source>
        <dbReference type="Proteomes" id="UP000037660"/>
    </source>
</evidence>
<organism evidence="3 4">
    <name type="scientific">Piscinibacter sakaiensis</name>
    <name type="common">Ideonella sakaiensis</name>
    <dbReference type="NCBI Taxonomy" id="1547922"/>
    <lineage>
        <taxon>Bacteria</taxon>
        <taxon>Pseudomonadati</taxon>
        <taxon>Pseudomonadota</taxon>
        <taxon>Betaproteobacteria</taxon>
        <taxon>Burkholderiales</taxon>
        <taxon>Sphaerotilaceae</taxon>
        <taxon>Piscinibacter</taxon>
    </lineage>
</organism>
<keyword evidence="2" id="KW-1133">Transmembrane helix</keyword>
<sequence length="93" mass="9956">MTQTTLPDRAPAPPLPWWRVPMVWVVLSGPLAVVVASLVTAVVAWRHIDPVIVDARTGQVVGHAGDEVPSVTDPKDPLAPAQRARNHSASARE</sequence>
<dbReference type="OrthoDB" id="5295180at2"/>
<keyword evidence="2" id="KW-0472">Membrane</keyword>
<accession>A0A0K8NTJ2</accession>
<evidence type="ECO:0000313" key="3">
    <source>
        <dbReference type="EMBL" id="GAP33697.1"/>
    </source>
</evidence>
<dbReference type="Proteomes" id="UP000037660">
    <property type="component" value="Unassembled WGS sequence"/>
</dbReference>
<dbReference type="AlphaFoldDB" id="A0A0K8NTJ2"/>
<name>A0A0K8NTJ2_PISS1</name>